<dbReference type="SMART" id="SM00382">
    <property type="entry name" value="AAA"/>
    <property type="match status" value="1"/>
</dbReference>
<dbReference type="SUPFAM" id="SSF52540">
    <property type="entry name" value="P-loop containing nucleoside triphosphate hydrolases"/>
    <property type="match status" value="1"/>
</dbReference>
<dbReference type="Pfam" id="PF00005">
    <property type="entry name" value="ABC_tran"/>
    <property type="match status" value="1"/>
</dbReference>
<proteinExistence type="predicted"/>
<keyword evidence="2" id="KW-0547">Nucleotide-binding</keyword>
<sequence length="231" mass="26244">MIVVNNLVKSYGQQTVLNIPSLEITKGQSVGLVGNNGAGKTTFFSLLLDLIQPSQGYISSKDNVVNETEEWKKYTGSFFDDSFLIGYLTPEEYFYFVGELRGMNRADIESYLNEYGNFFNGEVLKQRKYLRDFSKGNQKKVGIIAAFMGNPELVVLDEPFANLDPTTQLRLKELVKQKMQSRETTIIISSHDLQHTYEVSDRIIALDKGEVQKDVMTTDITFEALEAFFQI</sequence>
<feature type="domain" description="ABC transporter" evidence="4">
    <location>
        <begin position="2"/>
        <end position="231"/>
    </location>
</feature>
<dbReference type="Gene3D" id="3.40.50.300">
    <property type="entry name" value="P-loop containing nucleotide triphosphate hydrolases"/>
    <property type="match status" value="1"/>
</dbReference>
<dbReference type="RefSeq" id="WP_038985289.1">
    <property type="nucleotide sequence ID" value="NZ_JACALK010000015.1"/>
</dbReference>
<dbReference type="GO" id="GO:0016887">
    <property type="term" value="F:ATP hydrolysis activity"/>
    <property type="evidence" value="ECO:0007669"/>
    <property type="project" value="InterPro"/>
</dbReference>
<evidence type="ECO:0000313" key="6">
    <source>
        <dbReference type="Proteomes" id="UP000076630"/>
    </source>
</evidence>
<accession>A0A161S834</accession>
<keyword evidence="3 5" id="KW-0067">ATP-binding</keyword>
<dbReference type="EMBL" id="LQNU01000053">
    <property type="protein sequence ID" value="KZE81434.1"/>
    <property type="molecule type" value="Genomic_DNA"/>
</dbReference>
<evidence type="ECO:0000256" key="1">
    <source>
        <dbReference type="ARBA" id="ARBA00022448"/>
    </source>
</evidence>
<evidence type="ECO:0000256" key="2">
    <source>
        <dbReference type="ARBA" id="ARBA00022741"/>
    </source>
</evidence>
<dbReference type="CDD" id="cd03230">
    <property type="entry name" value="ABC_DR_subfamily_A"/>
    <property type="match status" value="1"/>
</dbReference>
<dbReference type="InterPro" id="IPR003439">
    <property type="entry name" value="ABC_transporter-like_ATP-bd"/>
</dbReference>
<name>A0A161S834_9FLAO</name>
<evidence type="ECO:0000259" key="4">
    <source>
        <dbReference type="PROSITE" id="PS50893"/>
    </source>
</evidence>
<evidence type="ECO:0000313" key="5">
    <source>
        <dbReference type="EMBL" id="KZE81434.1"/>
    </source>
</evidence>
<organism evidence="5 6">
    <name type="scientific">Myroides marinus</name>
    <dbReference type="NCBI Taxonomy" id="703342"/>
    <lineage>
        <taxon>Bacteria</taxon>
        <taxon>Pseudomonadati</taxon>
        <taxon>Bacteroidota</taxon>
        <taxon>Flavobacteriia</taxon>
        <taxon>Flavobacteriales</taxon>
        <taxon>Flavobacteriaceae</taxon>
        <taxon>Myroides</taxon>
    </lineage>
</organism>
<dbReference type="InterPro" id="IPR027417">
    <property type="entry name" value="P-loop_NTPase"/>
</dbReference>
<evidence type="ECO:0000256" key="3">
    <source>
        <dbReference type="ARBA" id="ARBA00022840"/>
    </source>
</evidence>
<dbReference type="PANTHER" id="PTHR42939:SF1">
    <property type="entry name" value="ABC TRANSPORTER ATP-BINDING PROTEIN ALBC-RELATED"/>
    <property type="match status" value="1"/>
</dbReference>
<dbReference type="InterPro" id="IPR003593">
    <property type="entry name" value="AAA+_ATPase"/>
</dbReference>
<dbReference type="InterPro" id="IPR017871">
    <property type="entry name" value="ABC_transporter-like_CS"/>
</dbReference>
<dbReference type="PROSITE" id="PS00211">
    <property type="entry name" value="ABC_TRANSPORTER_1"/>
    <property type="match status" value="1"/>
</dbReference>
<dbReference type="Proteomes" id="UP000076630">
    <property type="component" value="Unassembled WGS sequence"/>
</dbReference>
<gene>
    <name evidence="5" type="ORF">AV926_08195</name>
</gene>
<dbReference type="OrthoDB" id="9801987at2"/>
<keyword evidence="1" id="KW-0813">Transport</keyword>
<protein>
    <submittedName>
        <fullName evidence="5">ATP-binding protein</fullName>
    </submittedName>
</protein>
<dbReference type="PANTHER" id="PTHR42939">
    <property type="entry name" value="ABC TRANSPORTER ATP-BINDING PROTEIN ALBC-RELATED"/>
    <property type="match status" value="1"/>
</dbReference>
<dbReference type="AlphaFoldDB" id="A0A161S834"/>
<comment type="caution">
    <text evidence="5">The sequence shown here is derived from an EMBL/GenBank/DDBJ whole genome shotgun (WGS) entry which is preliminary data.</text>
</comment>
<dbReference type="PROSITE" id="PS50893">
    <property type="entry name" value="ABC_TRANSPORTER_2"/>
    <property type="match status" value="1"/>
</dbReference>
<dbReference type="InterPro" id="IPR051782">
    <property type="entry name" value="ABC_Transporter_VariousFunc"/>
</dbReference>
<dbReference type="GO" id="GO:0005524">
    <property type="term" value="F:ATP binding"/>
    <property type="evidence" value="ECO:0007669"/>
    <property type="project" value="UniProtKB-KW"/>
</dbReference>
<keyword evidence="6" id="KW-1185">Reference proteome</keyword>
<reference evidence="5 6" key="1">
    <citation type="submission" date="2016-01" db="EMBL/GenBank/DDBJ databases">
        <title>Whole genome sequencing of Myroides marinus L41.</title>
        <authorList>
            <person name="Hong K.W."/>
        </authorList>
    </citation>
    <scope>NUCLEOTIDE SEQUENCE [LARGE SCALE GENOMIC DNA]</scope>
    <source>
        <strain evidence="5 6">L41</strain>
    </source>
</reference>